<dbReference type="Gene3D" id="2.160.10.10">
    <property type="entry name" value="Hexapeptide repeat proteins"/>
    <property type="match status" value="1"/>
</dbReference>
<evidence type="ECO:0000313" key="1">
    <source>
        <dbReference type="EMBL" id="MFA1537324.1"/>
    </source>
</evidence>
<accession>A0ABV4Q5M9</accession>
<keyword evidence="2" id="KW-1185">Reference proteome</keyword>
<evidence type="ECO:0000313" key="2">
    <source>
        <dbReference type="Proteomes" id="UP001569963"/>
    </source>
</evidence>
<sequence length="173" mass="17836">MAVYALGDQVPDIHPSAYVHPAATVIGSVALGEEATVWPGAVLRGDYGTITVGARTSVQDGTVVHTTERWPTVIGADCVIGHNAHLEGCVVEDRCLIGSGSVVLNRARVGARGVVGAGAVLTEDGSVPAGHTALGIPARARPGGIDEKWHAEAVAMYVANGRRYAAELTLIRP</sequence>
<dbReference type="Proteomes" id="UP001569963">
    <property type="component" value="Unassembled WGS sequence"/>
</dbReference>
<protein>
    <submittedName>
        <fullName evidence="1">Gamma carbonic anhydrase family protein</fullName>
    </submittedName>
</protein>
<dbReference type="PANTHER" id="PTHR13061:SF29">
    <property type="entry name" value="GAMMA CARBONIC ANHYDRASE-LIKE 1, MITOCHONDRIAL-RELATED"/>
    <property type="match status" value="1"/>
</dbReference>
<dbReference type="InterPro" id="IPR047324">
    <property type="entry name" value="LbH_gamma_CA-like"/>
</dbReference>
<dbReference type="SUPFAM" id="SSF51161">
    <property type="entry name" value="Trimeric LpxA-like enzymes"/>
    <property type="match status" value="1"/>
</dbReference>
<dbReference type="InterPro" id="IPR011004">
    <property type="entry name" value="Trimer_LpxA-like_sf"/>
</dbReference>
<dbReference type="Pfam" id="PF00132">
    <property type="entry name" value="Hexapep"/>
    <property type="match status" value="1"/>
</dbReference>
<reference evidence="1 2" key="1">
    <citation type="submission" date="2023-11" db="EMBL/GenBank/DDBJ databases">
        <title>Actinomadura monticuli sp. nov., isolated from volcanic ash.</title>
        <authorList>
            <person name="Lee S.D."/>
            <person name="Yang H."/>
            <person name="Kim I.S."/>
        </authorList>
    </citation>
    <scope>NUCLEOTIDE SEQUENCE [LARGE SCALE GENOMIC DNA]</scope>
    <source>
        <strain evidence="1 2">DLS-62</strain>
    </source>
</reference>
<dbReference type="PANTHER" id="PTHR13061">
    <property type="entry name" value="DYNACTIN SUBUNIT P25"/>
    <property type="match status" value="1"/>
</dbReference>
<dbReference type="InterPro" id="IPR050484">
    <property type="entry name" value="Transf_Hexapept/Carb_Anhydrase"/>
</dbReference>
<dbReference type="RefSeq" id="WP_371946684.1">
    <property type="nucleotide sequence ID" value="NZ_JAXCEI010000001.1"/>
</dbReference>
<dbReference type="CDD" id="cd04645">
    <property type="entry name" value="LbH_gamma_CA_like"/>
    <property type="match status" value="1"/>
</dbReference>
<proteinExistence type="predicted"/>
<dbReference type="InterPro" id="IPR001451">
    <property type="entry name" value="Hexapep"/>
</dbReference>
<comment type="caution">
    <text evidence="1">The sequence shown here is derived from an EMBL/GenBank/DDBJ whole genome shotgun (WGS) entry which is preliminary data.</text>
</comment>
<dbReference type="EMBL" id="JAXCEI010000001">
    <property type="protein sequence ID" value="MFA1537324.1"/>
    <property type="molecule type" value="Genomic_DNA"/>
</dbReference>
<organism evidence="1 2">
    <name type="scientific">Actinomadura monticuli</name>
    <dbReference type="NCBI Taxonomy" id="3097367"/>
    <lineage>
        <taxon>Bacteria</taxon>
        <taxon>Bacillati</taxon>
        <taxon>Actinomycetota</taxon>
        <taxon>Actinomycetes</taxon>
        <taxon>Streptosporangiales</taxon>
        <taxon>Thermomonosporaceae</taxon>
        <taxon>Actinomadura</taxon>
    </lineage>
</organism>
<name>A0ABV4Q5M9_9ACTN</name>
<gene>
    <name evidence="1" type="ORF">SM611_00120</name>
</gene>